<proteinExistence type="predicted"/>
<gene>
    <name evidence="1" type="ORF">S03H2_38288</name>
</gene>
<sequence length="42" mass="4661">MKLINKRGGGAYNCGLMLLCVRMLEVVGVGKIVKTCPQKKYF</sequence>
<name>X1IBY5_9ZZZZ</name>
<comment type="caution">
    <text evidence="1">The sequence shown here is derived from an EMBL/GenBank/DDBJ whole genome shotgun (WGS) entry which is preliminary data.</text>
</comment>
<evidence type="ECO:0000313" key="1">
    <source>
        <dbReference type="EMBL" id="GAH55073.1"/>
    </source>
</evidence>
<protein>
    <submittedName>
        <fullName evidence="1">Uncharacterized protein</fullName>
    </submittedName>
</protein>
<organism evidence="1">
    <name type="scientific">marine sediment metagenome</name>
    <dbReference type="NCBI Taxonomy" id="412755"/>
    <lineage>
        <taxon>unclassified sequences</taxon>
        <taxon>metagenomes</taxon>
        <taxon>ecological metagenomes</taxon>
    </lineage>
</organism>
<feature type="non-terminal residue" evidence="1">
    <location>
        <position position="42"/>
    </location>
</feature>
<accession>X1IBY5</accession>
<dbReference type="AlphaFoldDB" id="X1IBY5"/>
<reference evidence="1" key="1">
    <citation type="journal article" date="2014" name="Front. Microbiol.">
        <title>High frequency of phylogenetically diverse reductive dehalogenase-homologous genes in deep subseafloor sedimentary metagenomes.</title>
        <authorList>
            <person name="Kawai M."/>
            <person name="Futagami T."/>
            <person name="Toyoda A."/>
            <person name="Takaki Y."/>
            <person name="Nishi S."/>
            <person name="Hori S."/>
            <person name="Arai W."/>
            <person name="Tsubouchi T."/>
            <person name="Morono Y."/>
            <person name="Uchiyama I."/>
            <person name="Ito T."/>
            <person name="Fujiyama A."/>
            <person name="Inagaki F."/>
            <person name="Takami H."/>
        </authorList>
    </citation>
    <scope>NUCLEOTIDE SEQUENCE</scope>
    <source>
        <strain evidence="1">Expedition CK06-06</strain>
    </source>
</reference>
<dbReference type="EMBL" id="BARU01023606">
    <property type="protein sequence ID" value="GAH55073.1"/>
    <property type="molecule type" value="Genomic_DNA"/>
</dbReference>